<dbReference type="InterPro" id="IPR029044">
    <property type="entry name" value="Nucleotide-diphossugar_trans"/>
</dbReference>
<dbReference type="STRING" id="1127673.GLIP_3839"/>
<proteinExistence type="predicted"/>
<sequence length="271" mass="31691">MVVDSYSTDNTCNISVEHGAKVYQNIFINQAQQFQWAMDNCDIESTWVLRLDADETIDSEMVSNIKDFMANDGYGHNAGILNRKHIFLGKWVKHGGRYPLPMLRLFKRGTAHVEQRWMDEHIVLDEGTAKVIDGGFEDNNINSVSWFIDKHNKYATREMVDIMLKRLRPESSSEITENTGFAIRLKRFLKESVYMQLPYFVRPFLYFNFRYFLQLGFLDGGRGFAYHFMQAFWYRALVDLKCIEVERLWQSCTDDASKVSALAQYSGYELQ</sequence>
<comment type="caution">
    <text evidence="1">The sequence shown here is derived from an EMBL/GenBank/DDBJ whole genome shotgun (WGS) entry which is preliminary data.</text>
</comment>
<organism evidence="1 2">
    <name type="scientific">Aliiglaciecola lipolytica E3</name>
    <dbReference type="NCBI Taxonomy" id="1127673"/>
    <lineage>
        <taxon>Bacteria</taxon>
        <taxon>Pseudomonadati</taxon>
        <taxon>Pseudomonadota</taxon>
        <taxon>Gammaproteobacteria</taxon>
        <taxon>Alteromonadales</taxon>
        <taxon>Alteromonadaceae</taxon>
        <taxon>Aliiglaciecola</taxon>
    </lineage>
</organism>
<dbReference type="SUPFAM" id="SSF53448">
    <property type="entry name" value="Nucleotide-diphospho-sugar transferases"/>
    <property type="match status" value="1"/>
</dbReference>
<reference evidence="1 2" key="1">
    <citation type="journal article" date="2017" name="Antonie Van Leeuwenhoek">
        <title>Rhizobium rhizosphaerae sp. nov., a novel species isolated from rice rhizosphere.</title>
        <authorList>
            <person name="Zhao J.J."/>
            <person name="Zhang J."/>
            <person name="Zhang R.J."/>
            <person name="Zhang C.W."/>
            <person name="Yin H.Q."/>
            <person name="Zhang X.X."/>
        </authorList>
    </citation>
    <scope>NUCLEOTIDE SEQUENCE [LARGE SCALE GENOMIC DNA]</scope>
    <source>
        <strain evidence="1 2">E3</strain>
    </source>
</reference>
<dbReference type="AlphaFoldDB" id="K6YZ16"/>
<dbReference type="eggNOG" id="COG0463">
    <property type="taxonomic scope" value="Bacteria"/>
</dbReference>
<dbReference type="Gene3D" id="3.90.550.10">
    <property type="entry name" value="Spore Coat Polysaccharide Biosynthesis Protein SpsA, Chain A"/>
    <property type="match status" value="1"/>
</dbReference>
<evidence type="ECO:0008006" key="3">
    <source>
        <dbReference type="Google" id="ProtNLM"/>
    </source>
</evidence>
<gene>
    <name evidence="1" type="ORF">GLIP_3839</name>
</gene>
<dbReference type="CDD" id="cd02511">
    <property type="entry name" value="Beta4Glucosyltransferase"/>
    <property type="match status" value="1"/>
</dbReference>
<accession>K6YZ16</accession>
<evidence type="ECO:0000313" key="2">
    <source>
        <dbReference type="Proteomes" id="UP000006334"/>
    </source>
</evidence>
<evidence type="ECO:0000313" key="1">
    <source>
        <dbReference type="EMBL" id="GAC16450.1"/>
    </source>
</evidence>
<protein>
    <recommendedName>
        <fullName evidence="3">Glycosyltransferase 2-like domain-containing protein</fullName>
    </recommendedName>
</protein>
<dbReference type="EMBL" id="BAEN01000075">
    <property type="protein sequence ID" value="GAC16450.1"/>
    <property type="molecule type" value="Genomic_DNA"/>
</dbReference>
<keyword evidence="2" id="KW-1185">Reference proteome</keyword>
<dbReference type="Proteomes" id="UP000006334">
    <property type="component" value="Unassembled WGS sequence"/>
</dbReference>
<name>K6YZ16_9ALTE</name>